<dbReference type="InterPro" id="IPR036390">
    <property type="entry name" value="WH_DNA-bd_sf"/>
</dbReference>
<evidence type="ECO:0000256" key="4">
    <source>
        <dbReference type="ARBA" id="ARBA00023163"/>
    </source>
</evidence>
<gene>
    <name evidence="5" type="ORF">FXF69_01870</name>
</gene>
<evidence type="ECO:0000256" key="1">
    <source>
        <dbReference type="ARBA" id="ARBA00011046"/>
    </source>
</evidence>
<protein>
    <submittedName>
        <fullName evidence="5">BlaI/MecI/CopY family transcriptional regulator</fullName>
    </submittedName>
</protein>
<dbReference type="Gene3D" id="6.10.140.850">
    <property type="match status" value="1"/>
</dbReference>
<comment type="caution">
    <text evidence="5">The sequence shown here is derived from an EMBL/GenBank/DDBJ whole genome shotgun (WGS) entry which is preliminary data.</text>
</comment>
<keyword evidence="2" id="KW-0805">Transcription regulation</keyword>
<organism evidence="5 6">
    <name type="scientific">Actinomadura chibensis</name>
    <dbReference type="NCBI Taxonomy" id="392828"/>
    <lineage>
        <taxon>Bacteria</taxon>
        <taxon>Bacillati</taxon>
        <taxon>Actinomycetota</taxon>
        <taxon>Actinomycetes</taxon>
        <taxon>Streptosporangiales</taxon>
        <taxon>Thermomonosporaceae</taxon>
        <taxon>Actinomadura</taxon>
    </lineage>
</organism>
<keyword evidence="3" id="KW-0238">DNA-binding</keyword>
<dbReference type="Gene3D" id="1.10.10.10">
    <property type="entry name" value="Winged helix-like DNA-binding domain superfamily/Winged helix DNA-binding domain"/>
    <property type="match status" value="1"/>
</dbReference>
<reference evidence="5 6" key="1">
    <citation type="submission" date="2019-08" db="EMBL/GenBank/DDBJ databases">
        <title>Actinomadura sp. nov. CYP1-5 isolated from mountain soil.</title>
        <authorList>
            <person name="Songsumanus A."/>
            <person name="Kuncharoen N."/>
            <person name="Kudo T."/>
            <person name="Yuki M."/>
            <person name="Igarashi Y."/>
            <person name="Tanasupawat S."/>
        </authorList>
    </citation>
    <scope>NUCLEOTIDE SEQUENCE [LARGE SCALE GENOMIC DNA]</scope>
    <source>
        <strain evidence="5 6">JCM 14158</strain>
    </source>
</reference>
<evidence type="ECO:0000256" key="3">
    <source>
        <dbReference type="ARBA" id="ARBA00023125"/>
    </source>
</evidence>
<dbReference type="STRING" id="1220554.GCA_001552135_06572"/>
<dbReference type="GO" id="GO:0045892">
    <property type="term" value="P:negative regulation of DNA-templated transcription"/>
    <property type="evidence" value="ECO:0007669"/>
    <property type="project" value="InterPro"/>
</dbReference>
<dbReference type="EMBL" id="VSFG01000001">
    <property type="protein sequence ID" value="TYB48009.1"/>
    <property type="molecule type" value="Genomic_DNA"/>
</dbReference>
<dbReference type="Pfam" id="PF03965">
    <property type="entry name" value="Penicillinase_R"/>
    <property type="match status" value="1"/>
</dbReference>
<keyword evidence="4" id="KW-0804">Transcription</keyword>
<name>A0A5D0NUY0_9ACTN</name>
<dbReference type="Proteomes" id="UP000323380">
    <property type="component" value="Unassembled WGS sequence"/>
</dbReference>
<dbReference type="AlphaFoldDB" id="A0A5D0NUY0"/>
<dbReference type="RefSeq" id="WP_067900592.1">
    <property type="nucleotide sequence ID" value="NZ_VSFG01000001.1"/>
</dbReference>
<sequence length="123" mass="13291">MARRPLGQLEAEVLAALAALGGDASTAEIVARLDGDPAYTTVNTILHRLHEKRLVSRTRSGRSYRYRLAVDESALVAGRMHDQLRHAGDPGGALSRFARSLSAAEARALREFLDGLDRPEDAG</sequence>
<dbReference type="SUPFAM" id="SSF46785">
    <property type="entry name" value="Winged helix' DNA-binding domain"/>
    <property type="match status" value="1"/>
</dbReference>
<evidence type="ECO:0000313" key="5">
    <source>
        <dbReference type="EMBL" id="TYB48009.1"/>
    </source>
</evidence>
<dbReference type="InterPro" id="IPR036388">
    <property type="entry name" value="WH-like_DNA-bd_sf"/>
</dbReference>
<keyword evidence="6" id="KW-1185">Reference proteome</keyword>
<dbReference type="GO" id="GO:0003677">
    <property type="term" value="F:DNA binding"/>
    <property type="evidence" value="ECO:0007669"/>
    <property type="project" value="UniProtKB-KW"/>
</dbReference>
<accession>A0A5D0NUY0</accession>
<evidence type="ECO:0000256" key="2">
    <source>
        <dbReference type="ARBA" id="ARBA00023015"/>
    </source>
</evidence>
<dbReference type="InterPro" id="IPR005650">
    <property type="entry name" value="BlaI_family"/>
</dbReference>
<evidence type="ECO:0000313" key="6">
    <source>
        <dbReference type="Proteomes" id="UP000323380"/>
    </source>
</evidence>
<comment type="similarity">
    <text evidence="1">Belongs to the BlaI transcriptional regulatory family.</text>
</comment>
<proteinExistence type="inferred from homology"/>